<dbReference type="HOGENOM" id="CLU_031864_5_3_7"/>
<dbReference type="KEGG" id="dal:Dalk_2405"/>
<keyword evidence="3" id="KW-0676">Redox-active center</keyword>
<dbReference type="GO" id="GO:0005737">
    <property type="term" value="C:cytoplasm"/>
    <property type="evidence" value="ECO:0007669"/>
    <property type="project" value="InterPro"/>
</dbReference>
<reference evidence="5 6" key="1">
    <citation type="journal article" date="2012" name="Environ. Microbiol.">
        <title>The genome sequence of Desulfatibacillum alkenivorans AK-01: a blueprint for anaerobic alkane oxidation.</title>
        <authorList>
            <person name="Callaghan A.V."/>
            <person name="Morris B.E."/>
            <person name="Pereira I.A."/>
            <person name="McInerney M.J."/>
            <person name="Austin R.N."/>
            <person name="Groves J.T."/>
            <person name="Kukor J.J."/>
            <person name="Suflita J.M."/>
            <person name="Young L.Y."/>
            <person name="Zylstra G.J."/>
            <person name="Wawrik B."/>
        </authorList>
    </citation>
    <scope>NUCLEOTIDE SEQUENCE [LARGE SCALE GENOMIC DNA]</scope>
    <source>
        <strain evidence="5 6">AK-01</strain>
    </source>
</reference>
<dbReference type="InterPro" id="IPR005982">
    <property type="entry name" value="Thioredox_Rdtase"/>
</dbReference>
<dbReference type="InterPro" id="IPR050097">
    <property type="entry name" value="Ferredoxin-NADP_redctase_2"/>
</dbReference>
<comment type="cofactor">
    <cofactor evidence="3">
        <name>FAD</name>
        <dbReference type="ChEBI" id="CHEBI:57692"/>
    </cofactor>
</comment>
<dbReference type="InterPro" id="IPR036188">
    <property type="entry name" value="FAD/NAD-bd_sf"/>
</dbReference>
<evidence type="ECO:0000313" key="6">
    <source>
        <dbReference type="Proteomes" id="UP000000739"/>
    </source>
</evidence>
<keyword evidence="2 3" id="KW-0560">Oxidoreductase</keyword>
<dbReference type="PRINTS" id="PR00368">
    <property type="entry name" value="FADPNR"/>
</dbReference>
<organism evidence="5 6">
    <name type="scientific">Desulfatibacillum aliphaticivorans</name>
    <dbReference type="NCBI Taxonomy" id="218208"/>
    <lineage>
        <taxon>Bacteria</taxon>
        <taxon>Pseudomonadati</taxon>
        <taxon>Thermodesulfobacteriota</taxon>
        <taxon>Desulfobacteria</taxon>
        <taxon>Desulfobacterales</taxon>
        <taxon>Desulfatibacillaceae</taxon>
        <taxon>Desulfatibacillum</taxon>
    </lineage>
</organism>
<evidence type="ECO:0000256" key="1">
    <source>
        <dbReference type="ARBA" id="ARBA00022630"/>
    </source>
</evidence>
<comment type="subunit">
    <text evidence="3">Homodimer.</text>
</comment>
<dbReference type="SUPFAM" id="SSF51905">
    <property type="entry name" value="FAD/NAD(P)-binding domain"/>
    <property type="match status" value="1"/>
</dbReference>
<dbReference type="InterPro" id="IPR023753">
    <property type="entry name" value="FAD/NAD-binding_dom"/>
</dbReference>
<evidence type="ECO:0000259" key="4">
    <source>
        <dbReference type="Pfam" id="PF07992"/>
    </source>
</evidence>
<dbReference type="EC" id="1.8.1.9" evidence="3"/>
<dbReference type="AlphaFoldDB" id="B8FB12"/>
<evidence type="ECO:0000256" key="2">
    <source>
        <dbReference type="ARBA" id="ARBA00023002"/>
    </source>
</evidence>
<evidence type="ECO:0000256" key="3">
    <source>
        <dbReference type="RuleBase" id="RU003880"/>
    </source>
</evidence>
<dbReference type="Pfam" id="PF07992">
    <property type="entry name" value="Pyr_redox_2"/>
    <property type="match status" value="1"/>
</dbReference>
<keyword evidence="3" id="KW-0274">FAD</keyword>
<dbReference type="GO" id="GO:0004791">
    <property type="term" value="F:thioredoxin-disulfide reductase (NADPH) activity"/>
    <property type="evidence" value="ECO:0007669"/>
    <property type="project" value="UniProtKB-UniRule"/>
</dbReference>
<dbReference type="EMBL" id="CP001322">
    <property type="protein sequence ID" value="ACL04098.1"/>
    <property type="molecule type" value="Genomic_DNA"/>
</dbReference>
<sequence>MSDSHYDCLIIGGGPGGLTAGIYAARAGMKVLLLEKASVGGQILVTDFIENYPGFPKGLTGWELVEAMKAQAENFGVPIESREVVSVDFTGDLKKVSLSDGAALTATTVILATGASPKKLGVPGEKQFMGKGISTCATCDAPFYRNKAVAAVGGGDTAVQESLYLTKFVDKVYLIHRRDQLRATKILQDRVFANDKVEILWDSIVTKVDGLFGLDKVLVENVKTGETRELAVEGCFIWVGILPNTDFLSGAVEVDDGGFIVTDARMQTSVPGVFAVGDVRNTPLRQVATAVGDAAIAAVSAEHYVEQVKS</sequence>
<dbReference type="Gene3D" id="3.50.50.60">
    <property type="entry name" value="FAD/NAD(P)-binding domain"/>
    <property type="match status" value="2"/>
</dbReference>
<keyword evidence="1 3" id="KW-0285">Flavoprotein</keyword>
<dbReference type="eggNOG" id="COG0492">
    <property type="taxonomic scope" value="Bacteria"/>
</dbReference>
<dbReference type="Proteomes" id="UP000000739">
    <property type="component" value="Chromosome"/>
</dbReference>
<protein>
    <recommendedName>
        <fullName evidence="3">Thioredoxin reductase</fullName>
        <ecNumber evidence="3">1.8.1.9</ecNumber>
    </recommendedName>
</protein>
<dbReference type="RefSeq" id="WP_015947172.1">
    <property type="nucleotide sequence ID" value="NC_011768.1"/>
</dbReference>
<dbReference type="PANTHER" id="PTHR48105">
    <property type="entry name" value="THIOREDOXIN REDUCTASE 1-RELATED-RELATED"/>
    <property type="match status" value="1"/>
</dbReference>
<gene>
    <name evidence="5" type="ordered locus">Dalk_2405</name>
</gene>
<evidence type="ECO:0000313" key="5">
    <source>
        <dbReference type="EMBL" id="ACL04098.1"/>
    </source>
</evidence>
<accession>B8FB12</accession>
<dbReference type="GO" id="GO:0019430">
    <property type="term" value="P:removal of superoxide radicals"/>
    <property type="evidence" value="ECO:0007669"/>
    <property type="project" value="UniProtKB-UniRule"/>
</dbReference>
<keyword evidence="6" id="KW-1185">Reference proteome</keyword>
<dbReference type="NCBIfam" id="TIGR01292">
    <property type="entry name" value="TRX_reduct"/>
    <property type="match status" value="1"/>
</dbReference>
<name>B8FB12_DESAL</name>
<dbReference type="PRINTS" id="PR00469">
    <property type="entry name" value="PNDRDTASEII"/>
</dbReference>
<proteinExistence type="inferred from homology"/>
<comment type="similarity">
    <text evidence="3">Belongs to the class-II pyridine nucleotide-disulfide oxidoreductase family.</text>
</comment>
<comment type="catalytic activity">
    <reaction evidence="3">
        <text>[thioredoxin]-dithiol + NADP(+) = [thioredoxin]-disulfide + NADPH + H(+)</text>
        <dbReference type="Rhea" id="RHEA:20345"/>
        <dbReference type="Rhea" id="RHEA-COMP:10698"/>
        <dbReference type="Rhea" id="RHEA-COMP:10700"/>
        <dbReference type="ChEBI" id="CHEBI:15378"/>
        <dbReference type="ChEBI" id="CHEBI:29950"/>
        <dbReference type="ChEBI" id="CHEBI:50058"/>
        <dbReference type="ChEBI" id="CHEBI:57783"/>
        <dbReference type="ChEBI" id="CHEBI:58349"/>
        <dbReference type="EC" id="1.8.1.9"/>
    </reaction>
</comment>
<feature type="domain" description="FAD/NAD(P)-binding" evidence="4">
    <location>
        <begin position="6"/>
        <end position="293"/>
    </location>
</feature>